<keyword evidence="2" id="KW-1185">Reference proteome</keyword>
<name>A0A183LTB5_9TREM</name>
<gene>
    <name evidence="1" type="ORF">SMRZ_LOCUS7040</name>
</gene>
<dbReference type="EMBL" id="UZAI01002752">
    <property type="protein sequence ID" value="VDO74395.1"/>
    <property type="molecule type" value="Genomic_DNA"/>
</dbReference>
<reference evidence="1 2" key="1">
    <citation type="submission" date="2018-11" db="EMBL/GenBank/DDBJ databases">
        <authorList>
            <consortium name="Pathogen Informatics"/>
        </authorList>
    </citation>
    <scope>NUCLEOTIDE SEQUENCE [LARGE SCALE GENOMIC DNA]</scope>
    <source>
        <strain evidence="1 2">Zambia</strain>
    </source>
</reference>
<sequence length="66" mass="7469">MSVGDVLEQYETLKRVILKRKDYSEHQGLDQLFNDIDSQHGSATNILSRMIEVTGQRGHAQPAFPV</sequence>
<dbReference type="Proteomes" id="UP000277204">
    <property type="component" value="Unassembled WGS sequence"/>
</dbReference>
<proteinExistence type="predicted"/>
<evidence type="ECO:0000313" key="1">
    <source>
        <dbReference type="EMBL" id="VDO74395.1"/>
    </source>
</evidence>
<organism evidence="1 2">
    <name type="scientific">Schistosoma margrebowiei</name>
    <dbReference type="NCBI Taxonomy" id="48269"/>
    <lineage>
        <taxon>Eukaryota</taxon>
        <taxon>Metazoa</taxon>
        <taxon>Spiralia</taxon>
        <taxon>Lophotrochozoa</taxon>
        <taxon>Platyhelminthes</taxon>
        <taxon>Trematoda</taxon>
        <taxon>Digenea</taxon>
        <taxon>Strigeidida</taxon>
        <taxon>Schistosomatoidea</taxon>
        <taxon>Schistosomatidae</taxon>
        <taxon>Schistosoma</taxon>
    </lineage>
</organism>
<dbReference type="AlphaFoldDB" id="A0A183LTB5"/>
<protein>
    <submittedName>
        <fullName evidence="1">Uncharacterized protein</fullName>
    </submittedName>
</protein>
<evidence type="ECO:0000313" key="2">
    <source>
        <dbReference type="Proteomes" id="UP000277204"/>
    </source>
</evidence>
<accession>A0A183LTB5</accession>